<dbReference type="PANTHER" id="PTHR28434:SF1">
    <property type="entry name" value="PROTEIN C3ORF33"/>
    <property type="match status" value="1"/>
</dbReference>
<reference evidence="2" key="1">
    <citation type="submission" date="2025-08" db="UniProtKB">
        <authorList>
            <consortium name="RefSeq"/>
        </authorList>
    </citation>
    <scope>IDENTIFICATION</scope>
    <source>
        <tissue evidence="2">Whole sample</tissue>
    </source>
</reference>
<gene>
    <name evidence="2" type="primary">LOC111136187</name>
</gene>
<dbReference type="Proteomes" id="UP000694844">
    <property type="component" value="Chromosome 5"/>
</dbReference>
<dbReference type="GeneID" id="111136187"/>
<dbReference type="InterPro" id="IPR035437">
    <property type="entry name" value="SNase_OB-fold_sf"/>
</dbReference>
<dbReference type="PANTHER" id="PTHR28434">
    <property type="entry name" value="PROTEIN C3ORF33"/>
    <property type="match status" value="1"/>
</dbReference>
<dbReference type="SUPFAM" id="SSF50199">
    <property type="entry name" value="Staphylococcal nuclease"/>
    <property type="match status" value="1"/>
</dbReference>
<organism evidence="1 2">
    <name type="scientific">Crassostrea virginica</name>
    <name type="common">Eastern oyster</name>
    <dbReference type="NCBI Taxonomy" id="6565"/>
    <lineage>
        <taxon>Eukaryota</taxon>
        <taxon>Metazoa</taxon>
        <taxon>Spiralia</taxon>
        <taxon>Lophotrochozoa</taxon>
        <taxon>Mollusca</taxon>
        <taxon>Bivalvia</taxon>
        <taxon>Autobranchia</taxon>
        <taxon>Pteriomorphia</taxon>
        <taxon>Ostreida</taxon>
        <taxon>Ostreoidea</taxon>
        <taxon>Ostreidae</taxon>
        <taxon>Crassostrea</taxon>
    </lineage>
</organism>
<sequence>MRGADDDSPSSLLTRITNFLDSNVRLTRNLLYGIGFIGFVVAVKNSGLTHIITCASDIPGSFIARKVRVRGFVEAIGTRGIVHVQHRPVLNIVPIKWRPKSHVQLELALVDISPPGSKWLQDNISQKIIWFQPLSVSDSTVRANIFLWKYILPQSINVMLVGKGICKVKDLTLEQLTSMSLTEEKLLEQLLHQQMIASEKERGMWQIKDKETKGSIISSLKNSLASISHFCRKVKRKITKK</sequence>
<name>A0A8B8ERI4_CRAVI</name>
<proteinExistence type="predicted"/>
<dbReference type="InterPro" id="IPR042421">
    <property type="entry name" value="C3orf33-like"/>
</dbReference>
<accession>A0A8B8ERI4</accession>
<dbReference type="KEGG" id="cvn:111136187"/>
<dbReference type="OrthoDB" id="6220511at2759"/>
<dbReference type="RefSeq" id="XP_022342556.1">
    <property type="nucleotide sequence ID" value="XM_022486848.1"/>
</dbReference>
<evidence type="ECO:0000313" key="2">
    <source>
        <dbReference type="RefSeq" id="XP_022342556.1"/>
    </source>
</evidence>
<evidence type="ECO:0000313" key="1">
    <source>
        <dbReference type="Proteomes" id="UP000694844"/>
    </source>
</evidence>
<protein>
    <submittedName>
        <fullName evidence="2">Uncharacterized protein LOC111136187</fullName>
    </submittedName>
</protein>
<dbReference type="AlphaFoldDB" id="A0A8B8ERI4"/>
<dbReference type="GO" id="GO:0005615">
    <property type="term" value="C:extracellular space"/>
    <property type="evidence" value="ECO:0007669"/>
    <property type="project" value="TreeGrafter"/>
</dbReference>
<keyword evidence="1" id="KW-1185">Reference proteome</keyword>